<protein>
    <submittedName>
        <fullName evidence="3">Glutathione S-transferase</fullName>
    </submittedName>
</protein>
<gene>
    <name evidence="3" type="ORF">CUV01_15290</name>
</gene>
<dbReference type="KEGG" id="paro:CUV01_15290"/>
<evidence type="ECO:0000313" key="3">
    <source>
        <dbReference type="EMBL" id="AUH34562.1"/>
    </source>
</evidence>
<evidence type="ECO:0000313" key="4">
    <source>
        <dbReference type="Proteomes" id="UP000233742"/>
    </source>
</evidence>
<feature type="domain" description="GST C-terminal" evidence="2">
    <location>
        <begin position="92"/>
        <end position="214"/>
    </location>
</feature>
<dbReference type="InterPro" id="IPR010987">
    <property type="entry name" value="Glutathione-S-Trfase_C-like"/>
</dbReference>
<dbReference type="OrthoDB" id="9811242at2"/>
<organism evidence="3 4">
    <name type="scientific">Paracoccus tegillarcae</name>
    <dbReference type="NCBI Taxonomy" id="1529068"/>
    <lineage>
        <taxon>Bacteria</taxon>
        <taxon>Pseudomonadati</taxon>
        <taxon>Pseudomonadota</taxon>
        <taxon>Alphaproteobacteria</taxon>
        <taxon>Rhodobacterales</taxon>
        <taxon>Paracoccaceae</taxon>
        <taxon>Paracoccus</taxon>
    </lineage>
</organism>
<feature type="domain" description="GST N-terminal" evidence="1">
    <location>
        <begin position="11"/>
        <end position="89"/>
    </location>
</feature>
<dbReference type="CDD" id="cd03046">
    <property type="entry name" value="GST_N_GTT1_like"/>
    <property type="match status" value="1"/>
</dbReference>
<dbReference type="RefSeq" id="WP_101461223.1">
    <property type="nucleotide sequence ID" value="NZ_CP025408.1"/>
</dbReference>
<dbReference type="InterPro" id="IPR004046">
    <property type="entry name" value="GST_C"/>
</dbReference>
<dbReference type="EMBL" id="CP025408">
    <property type="protein sequence ID" value="AUH34562.1"/>
    <property type="molecule type" value="Genomic_DNA"/>
</dbReference>
<keyword evidence="4" id="KW-1185">Reference proteome</keyword>
<dbReference type="InterPro" id="IPR036282">
    <property type="entry name" value="Glutathione-S-Trfase_C_sf"/>
</dbReference>
<dbReference type="PANTHER" id="PTHR44051:SF8">
    <property type="entry name" value="GLUTATHIONE S-TRANSFERASE GSTA"/>
    <property type="match status" value="1"/>
</dbReference>
<keyword evidence="3" id="KW-0808">Transferase</keyword>
<dbReference type="PROSITE" id="PS50404">
    <property type="entry name" value="GST_NTER"/>
    <property type="match status" value="1"/>
</dbReference>
<dbReference type="SUPFAM" id="SSF52833">
    <property type="entry name" value="Thioredoxin-like"/>
    <property type="match status" value="1"/>
</dbReference>
<dbReference type="Proteomes" id="UP000233742">
    <property type="component" value="Chromosome"/>
</dbReference>
<dbReference type="Gene3D" id="1.20.1050.10">
    <property type="match status" value="1"/>
</dbReference>
<dbReference type="PROSITE" id="PS50405">
    <property type="entry name" value="GST_CTER"/>
    <property type="match status" value="1"/>
</dbReference>
<evidence type="ECO:0000259" key="2">
    <source>
        <dbReference type="PROSITE" id="PS50405"/>
    </source>
</evidence>
<accession>A0A2K9F2G9</accession>
<dbReference type="Pfam" id="PF14497">
    <property type="entry name" value="GST_C_3"/>
    <property type="match status" value="1"/>
</dbReference>
<dbReference type="AlphaFoldDB" id="A0A2K9F2G9"/>
<dbReference type="InterPro" id="IPR004045">
    <property type="entry name" value="Glutathione_S-Trfase_N"/>
</dbReference>
<evidence type="ECO:0000259" key="1">
    <source>
        <dbReference type="PROSITE" id="PS50404"/>
    </source>
</evidence>
<dbReference type="SFLD" id="SFLDS00019">
    <property type="entry name" value="Glutathione_Transferase_(cytos"/>
    <property type="match status" value="1"/>
</dbReference>
<proteinExistence type="predicted"/>
<dbReference type="SFLD" id="SFLDG00358">
    <property type="entry name" value="Main_(cytGST)"/>
    <property type="match status" value="1"/>
</dbReference>
<dbReference type="InterPro" id="IPR036249">
    <property type="entry name" value="Thioredoxin-like_sf"/>
</dbReference>
<dbReference type="FunFam" id="3.40.30.10:FF:000331">
    <property type="entry name" value="Glutathione S-transferase"/>
    <property type="match status" value="1"/>
</dbReference>
<dbReference type="InterPro" id="IPR040079">
    <property type="entry name" value="Glutathione_S-Trfase"/>
</dbReference>
<reference evidence="3 4" key="1">
    <citation type="submission" date="2017-12" db="EMBL/GenBank/DDBJ databases">
        <authorList>
            <person name="Hurst M.R.H."/>
        </authorList>
    </citation>
    <scope>NUCLEOTIDE SEQUENCE [LARGE SCALE GENOMIC DNA]</scope>
    <source>
        <strain evidence="3 4">BM15</strain>
    </source>
</reference>
<dbReference type="SUPFAM" id="SSF47616">
    <property type="entry name" value="GST C-terminal domain-like"/>
    <property type="match status" value="1"/>
</dbReference>
<dbReference type="Pfam" id="PF02798">
    <property type="entry name" value="GST_N"/>
    <property type="match status" value="1"/>
</dbReference>
<name>A0A2K9F2G9_9RHOB</name>
<dbReference type="GO" id="GO:0016740">
    <property type="term" value="F:transferase activity"/>
    <property type="evidence" value="ECO:0007669"/>
    <property type="project" value="UniProtKB-KW"/>
</dbReference>
<sequence>MSRDPVTIVTYDWVPEFPRGYVRDMRPRWTAEEAGIPYKIETVPLNDKTPGHLAIQPFHQVPILKDGDLTLFESGAMALHLADGQPELMPEDRTGRARVNQWVIAALNSVELPVMAWIIAAAFDKDDRAAANANDRLQPRLAQLADVLDGKDWLLGDRFSVADIIMVEVLRPAADEGALADHPVLLDYIARAKARPAFQRAHADQMAHWQAAEAERTNA</sequence>
<dbReference type="PANTHER" id="PTHR44051">
    <property type="entry name" value="GLUTATHIONE S-TRANSFERASE-RELATED"/>
    <property type="match status" value="1"/>
</dbReference>
<dbReference type="CDD" id="cd03207">
    <property type="entry name" value="GST_C_8"/>
    <property type="match status" value="1"/>
</dbReference>
<dbReference type="Gene3D" id="3.40.30.10">
    <property type="entry name" value="Glutaredoxin"/>
    <property type="match status" value="1"/>
</dbReference>